<gene>
    <name evidence="1" type="ORF">FKW44_005307</name>
</gene>
<reference evidence="2" key="1">
    <citation type="submission" date="2021-01" db="EMBL/GenBank/DDBJ databases">
        <title>Caligus Genome Assembly.</title>
        <authorList>
            <person name="Gallardo-Escarate C."/>
        </authorList>
    </citation>
    <scope>NUCLEOTIDE SEQUENCE [LARGE SCALE GENOMIC DNA]</scope>
</reference>
<accession>A0A7T8KBT0</accession>
<sequence length="57" mass="6456">MAYRGYKPTTNGPSRSADQEYVILKFNPSVKETLRFSKLQQKHIGVSSPLSMDPRIS</sequence>
<organism evidence="1 2">
    <name type="scientific">Caligus rogercresseyi</name>
    <name type="common">Sea louse</name>
    <dbReference type="NCBI Taxonomy" id="217165"/>
    <lineage>
        <taxon>Eukaryota</taxon>
        <taxon>Metazoa</taxon>
        <taxon>Ecdysozoa</taxon>
        <taxon>Arthropoda</taxon>
        <taxon>Crustacea</taxon>
        <taxon>Multicrustacea</taxon>
        <taxon>Hexanauplia</taxon>
        <taxon>Copepoda</taxon>
        <taxon>Siphonostomatoida</taxon>
        <taxon>Caligidae</taxon>
        <taxon>Caligus</taxon>
    </lineage>
</organism>
<evidence type="ECO:0000313" key="1">
    <source>
        <dbReference type="EMBL" id="QQP52989.1"/>
    </source>
</evidence>
<name>A0A7T8KBT0_CALRO</name>
<keyword evidence="2" id="KW-1185">Reference proteome</keyword>
<proteinExistence type="predicted"/>
<dbReference type="EMBL" id="CP045892">
    <property type="protein sequence ID" value="QQP52989.1"/>
    <property type="molecule type" value="Genomic_DNA"/>
</dbReference>
<protein>
    <submittedName>
        <fullName evidence="1">Uncharacterized protein</fullName>
    </submittedName>
</protein>
<evidence type="ECO:0000313" key="2">
    <source>
        <dbReference type="Proteomes" id="UP000595437"/>
    </source>
</evidence>
<dbReference type="AlphaFoldDB" id="A0A7T8KBT0"/>
<dbReference type="Proteomes" id="UP000595437">
    <property type="component" value="Chromosome 3"/>
</dbReference>